<dbReference type="PANTHER" id="PTHR11365:SF23">
    <property type="entry name" value="HYPOTHETICAL 5-OXOPROLINASE (EUROFUNG)-RELATED"/>
    <property type="match status" value="1"/>
</dbReference>
<dbReference type="GO" id="GO:0005829">
    <property type="term" value="C:cytosol"/>
    <property type="evidence" value="ECO:0007669"/>
    <property type="project" value="TreeGrafter"/>
</dbReference>
<dbReference type="InterPro" id="IPR008040">
    <property type="entry name" value="Hydant_A_N"/>
</dbReference>
<gene>
    <name evidence="4" type="ORF">DBW69_04085</name>
</gene>
<dbReference type="Pfam" id="PF05378">
    <property type="entry name" value="Hydant_A_N"/>
    <property type="match status" value="1"/>
</dbReference>
<evidence type="ECO:0000259" key="2">
    <source>
        <dbReference type="Pfam" id="PF05378"/>
    </source>
</evidence>
<organism evidence="4 5">
    <name type="scientific">PS1 clade bacterium</name>
    <dbReference type="NCBI Taxonomy" id="2175152"/>
    <lineage>
        <taxon>Bacteria</taxon>
        <taxon>Pseudomonadati</taxon>
        <taxon>Pseudomonadota</taxon>
        <taxon>Alphaproteobacteria</taxon>
        <taxon>PS1 clade</taxon>
    </lineage>
</organism>
<sequence>MFKVGVDVGGTFTDVLLVDTKSSSFFTSKVPSTPEDSSKGVLNGIKKACELANVDMADIEVITHGTTVATNAILTGKGAKVGLVTTKGYGQVLQIARSYVPGGLGGWLYYQKTPPLAPLEFTIEADERMGADGEVVKGLDEAALRTSLEGLKAKNIEALTICLINSFSNDEHEKRIREIASEVMPDIPASISSEVIPELQEYERTVTTVANSYVRPEVEKYISNLEAEFSEKMNGASLSILRSDGGLATAPSAANFPVNLLMSGPAGGVSGAIWVGEQAGINNVITFDMGGTSTDVALIENGQALVRRETTVGDVTVRASALDVRSIGAGGGSIAHVPELTKALRVGPESAGAVPGPAAYDKGGENPTVTDANVVLGYLPENQKLGGDMNIRKDLAEKAVQKVADALGLTVNEAAEGIVKIVNERMFGAVRLVSIEKGYDPRDFSLMAFGGAGPLHANALGELTQSWPVIVPPGPGILCAYGDATTRLRNEASKTIIVNMKNADGGKIAEDLGELAQSAGDGLTISGSNDAINLDTKTLEYRYEIDIRYSGQGLVLTVPVSLEDVKAGKFDAVANDFDEMHEQLFTFRLDAEKEFVNLRAIVLGPPSDVELSDSGEASSGSVDDAIIMDHEIFHNGELHKAKVYDRAKLDPGHIVNGPAVITEMDSTTVVFPGHEAKVDSRRNLLLSPKS</sequence>
<dbReference type="InterPro" id="IPR045079">
    <property type="entry name" value="Oxoprolinase-like"/>
</dbReference>
<evidence type="ECO:0000313" key="4">
    <source>
        <dbReference type="EMBL" id="RCL77209.1"/>
    </source>
</evidence>
<accession>A0A368DZE2</accession>
<feature type="domain" description="Acetophenone carboxylase-like C-terminal" evidence="3">
    <location>
        <begin position="535"/>
        <end position="683"/>
    </location>
</feature>
<dbReference type="InterPro" id="IPR002821">
    <property type="entry name" value="Hydantoinase_A"/>
</dbReference>
<dbReference type="GO" id="GO:0006749">
    <property type="term" value="P:glutathione metabolic process"/>
    <property type="evidence" value="ECO:0007669"/>
    <property type="project" value="TreeGrafter"/>
</dbReference>
<dbReference type="InterPro" id="IPR043129">
    <property type="entry name" value="ATPase_NBD"/>
</dbReference>
<evidence type="ECO:0000259" key="1">
    <source>
        <dbReference type="Pfam" id="PF01968"/>
    </source>
</evidence>
<proteinExistence type="predicted"/>
<dbReference type="AlphaFoldDB" id="A0A368DZE2"/>
<dbReference type="Proteomes" id="UP000252132">
    <property type="component" value="Unassembled WGS sequence"/>
</dbReference>
<protein>
    <submittedName>
        <fullName evidence="4">Hydantoinase/oxoprolinase family protein</fullName>
    </submittedName>
</protein>
<feature type="domain" description="Hydantoinase/oxoprolinase N-terminal" evidence="2">
    <location>
        <begin position="3"/>
        <end position="183"/>
    </location>
</feature>
<dbReference type="EMBL" id="QOQF01000011">
    <property type="protein sequence ID" value="RCL77209.1"/>
    <property type="molecule type" value="Genomic_DNA"/>
</dbReference>
<reference evidence="4 5" key="1">
    <citation type="journal article" date="2018" name="Microbiome">
        <title>Fine metagenomic profile of the Mediterranean stratified and mixed water columns revealed by assembly and recruitment.</title>
        <authorList>
            <person name="Haro-Moreno J.M."/>
            <person name="Lopez-Perez M."/>
            <person name="De La Torre J.R."/>
            <person name="Picazo A."/>
            <person name="Camacho A."/>
            <person name="Rodriguez-Valera F."/>
        </authorList>
    </citation>
    <scope>NUCLEOTIDE SEQUENCE [LARGE SCALE GENOMIC DNA]</scope>
    <source>
        <strain evidence="4">MED-G55</strain>
    </source>
</reference>
<dbReference type="InterPro" id="IPR049517">
    <property type="entry name" value="ACX-like_C"/>
</dbReference>
<dbReference type="PANTHER" id="PTHR11365">
    <property type="entry name" value="5-OXOPROLINASE RELATED"/>
    <property type="match status" value="1"/>
</dbReference>
<dbReference type="GO" id="GO:0017168">
    <property type="term" value="F:5-oxoprolinase (ATP-hydrolyzing) activity"/>
    <property type="evidence" value="ECO:0007669"/>
    <property type="project" value="TreeGrafter"/>
</dbReference>
<dbReference type="Pfam" id="PF19278">
    <property type="entry name" value="Hydant_A_C"/>
    <property type="match status" value="1"/>
</dbReference>
<evidence type="ECO:0000259" key="3">
    <source>
        <dbReference type="Pfam" id="PF19278"/>
    </source>
</evidence>
<dbReference type="SUPFAM" id="SSF53067">
    <property type="entry name" value="Actin-like ATPase domain"/>
    <property type="match status" value="1"/>
</dbReference>
<name>A0A368DZE2_9PROT</name>
<feature type="domain" description="Hydantoinase A/oxoprolinase" evidence="1">
    <location>
        <begin position="204"/>
        <end position="491"/>
    </location>
</feature>
<dbReference type="Pfam" id="PF01968">
    <property type="entry name" value="Hydantoinase_A"/>
    <property type="match status" value="1"/>
</dbReference>
<comment type="caution">
    <text evidence="4">The sequence shown here is derived from an EMBL/GenBank/DDBJ whole genome shotgun (WGS) entry which is preliminary data.</text>
</comment>
<evidence type="ECO:0000313" key="5">
    <source>
        <dbReference type="Proteomes" id="UP000252132"/>
    </source>
</evidence>